<dbReference type="Gene3D" id="3.40.50.720">
    <property type="entry name" value="NAD(P)-binding Rossmann-like Domain"/>
    <property type="match status" value="1"/>
</dbReference>
<comment type="caution">
    <text evidence="4">The sequence shown here is derived from an EMBL/GenBank/DDBJ whole genome shotgun (WGS) entry which is preliminary data.</text>
</comment>
<gene>
    <name evidence="4" type="ORF">D8S82_17155</name>
</gene>
<protein>
    <submittedName>
        <fullName evidence="4">Gfo/Idh/MocA family oxidoreductase</fullName>
    </submittedName>
</protein>
<dbReference type="SUPFAM" id="SSF51735">
    <property type="entry name" value="NAD(P)-binding Rossmann-fold domains"/>
    <property type="match status" value="1"/>
</dbReference>
<keyword evidence="5" id="KW-1185">Reference proteome</keyword>
<evidence type="ECO:0000313" key="5">
    <source>
        <dbReference type="Proteomes" id="UP000315759"/>
    </source>
</evidence>
<dbReference type="SUPFAM" id="SSF55347">
    <property type="entry name" value="Glyceraldehyde-3-phosphate dehydrogenase-like, C-terminal domain"/>
    <property type="match status" value="1"/>
</dbReference>
<dbReference type="InterPro" id="IPR000683">
    <property type="entry name" value="Gfo/Idh/MocA-like_OxRdtase_N"/>
</dbReference>
<organism evidence="4 5">
    <name type="scientific">Mycolicibacterium hodleri</name>
    <dbReference type="NCBI Taxonomy" id="49897"/>
    <lineage>
        <taxon>Bacteria</taxon>
        <taxon>Bacillati</taxon>
        <taxon>Actinomycetota</taxon>
        <taxon>Actinomycetes</taxon>
        <taxon>Mycobacteriales</taxon>
        <taxon>Mycobacteriaceae</taxon>
        <taxon>Mycolicibacterium</taxon>
    </lineage>
</organism>
<evidence type="ECO:0000259" key="3">
    <source>
        <dbReference type="Pfam" id="PF22725"/>
    </source>
</evidence>
<proteinExistence type="predicted"/>
<dbReference type="Gene3D" id="3.30.360.10">
    <property type="entry name" value="Dihydrodipicolinate Reductase, domain 2"/>
    <property type="match status" value="1"/>
</dbReference>
<keyword evidence="1" id="KW-0560">Oxidoreductase</keyword>
<evidence type="ECO:0000313" key="4">
    <source>
        <dbReference type="EMBL" id="TQR85358.1"/>
    </source>
</evidence>
<dbReference type="PANTHER" id="PTHR43818">
    <property type="entry name" value="BCDNA.GH03377"/>
    <property type="match status" value="1"/>
</dbReference>
<evidence type="ECO:0000256" key="1">
    <source>
        <dbReference type="ARBA" id="ARBA00023002"/>
    </source>
</evidence>
<feature type="domain" description="GFO/IDH/MocA-like oxidoreductase" evidence="3">
    <location>
        <begin position="128"/>
        <end position="251"/>
    </location>
</feature>
<dbReference type="PANTHER" id="PTHR43818:SF11">
    <property type="entry name" value="BCDNA.GH03377"/>
    <property type="match status" value="1"/>
</dbReference>
<name>A0A544VZF2_9MYCO</name>
<accession>A0A544VZF2</accession>
<reference evidence="4 5" key="1">
    <citation type="submission" date="2018-10" db="EMBL/GenBank/DDBJ databases">
        <title>Draft genome of Mycobacterium hodleri strain B.</title>
        <authorList>
            <person name="Amande T.J."/>
            <person name="Mcgenity T.J."/>
        </authorList>
    </citation>
    <scope>NUCLEOTIDE SEQUENCE [LARGE SCALE GENOMIC DNA]</scope>
    <source>
        <strain evidence="4 5">B</strain>
    </source>
</reference>
<dbReference type="Pfam" id="PF01408">
    <property type="entry name" value="GFO_IDH_MocA"/>
    <property type="match status" value="1"/>
</dbReference>
<dbReference type="InterPro" id="IPR055170">
    <property type="entry name" value="GFO_IDH_MocA-like_dom"/>
</dbReference>
<dbReference type="InterPro" id="IPR050463">
    <property type="entry name" value="Gfo/Idh/MocA_oxidrdct_glycsds"/>
</dbReference>
<dbReference type="EMBL" id="VIFX01000021">
    <property type="protein sequence ID" value="TQR85358.1"/>
    <property type="molecule type" value="Genomic_DNA"/>
</dbReference>
<dbReference type="AlphaFoldDB" id="A0A544VZF2"/>
<dbReference type="InterPro" id="IPR036291">
    <property type="entry name" value="NAD(P)-bd_dom_sf"/>
</dbReference>
<dbReference type="Proteomes" id="UP000315759">
    <property type="component" value="Unassembled WGS sequence"/>
</dbReference>
<dbReference type="GO" id="GO:0016491">
    <property type="term" value="F:oxidoreductase activity"/>
    <property type="evidence" value="ECO:0007669"/>
    <property type="project" value="UniProtKB-KW"/>
</dbReference>
<feature type="domain" description="Gfo/Idh/MocA-like oxidoreductase N-terminal" evidence="2">
    <location>
        <begin position="2"/>
        <end position="120"/>
    </location>
</feature>
<evidence type="ECO:0000259" key="2">
    <source>
        <dbReference type="Pfam" id="PF01408"/>
    </source>
</evidence>
<dbReference type="GO" id="GO:0000166">
    <property type="term" value="F:nucleotide binding"/>
    <property type="evidence" value="ECO:0007669"/>
    <property type="project" value="InterPro"/>
</dbReference>
<dbReference type="Pfam" id="PF22725">
    <property type="entry name" value="GFO_IDH_MocA_C3"/>
    <property type="match status" value="1"/>
</dbReference>
<sequence length="379" mass="41697">MVNVGIIGLGKMGLSHFSIINAHQDVKVVGVCDASGYVLDILGKYTGVDTFTDIQAMFDSGNLDAAVISTPSKFHAPMVRECLERGIHVFCEKPFCLDPADSIALAALAQSKGLVTQVGYHNRHLATFAEVKRLLELGALGTVTHVLAEAYGPVVLRTKGSSWRSKKDEGGGALYDYAAHPVDLLTWYLGRPESVSGTVCGRVFSTETEDEVFTTLRWSSGASGQLSVSWSDESHRKMTTRISIWGTNGKIFVDRQEVQVYLRDAGLAPDEYSKGWTVRYTTELTREVDFYVRGEEYSAQIDTWIGRVAAGAVSGPADFAEACVTDEVLHAILNSADGGLRRLEQRQQTPCVQREAATSFWGRRRERSRRHAVREGRRG</sequence>